<feature type="domain" description="N-acetyltransferase" evidence="1">
    <location>
        <begin position="187"/>
        <end position="350"/>
    </location>
</feature>
<dbReference type="PROSITE" id="PS51186">
    <property type="entry name" value="GNAT"/>
    <property type="match status" value="1"/>
</dbReference>
<dbReference type="PANTHER" id="PTHR43792">
    <property type="entry name" value="GNAT FAMILY, PUTATIVE (AFU_ORTHOLOGUE AFUA_3G00765)-RELATED-RELATED"/>
    <property type="match status" value="1"/>
</dbReference>
<name>A0A378RJP5_MYROD</name>
<dbReference type="EMBL" id="UGQL01000001">
    <property type="protein sequence ID" value="STZ27276.1"/>
    <property type="molecule type" value="Genomic_DNA"/>
</dbReference>
<dbReference type="Pfam" id="PF13302">
    <property type="entry name" value="Acetyltransf_3"/>
    <property type="match status" value="1"/>
</dbReference>
<dbReference type="InterPro" id="IPR051531">
    <property type="entry name" value="N-acetyltransferase"/>
</dbReference>
<dbReference type="InterPro" id="IPR000182">
    <property type="entry name" value="GNAT_dom"/>
</dbReference>
<dbReference type="Proteomes" id="UP000255024">
    <property type="component" value="Unassembled WGS sequence"/>
</dbReference>
<dbReference type="RefSeq" id="WP_115090243.1">
    <property type="nucleotide sequence ID" value="NZ_CP068107.1"/>
</dbReference>
<accession>A0A378RJP5</accession>
<proteinExistence type="predicted"/>
<keyword evidence="3" id="KW-1185">Reference proteome</keyword>
<dbReference type="GO" id="GO:0016747">
    <property type="term" value="F:acyltransferase activity, transferring groups other than amino-acyl groups"/>
    <property type="evidence" value="ECO:0007669"/>
    <property type="project" value="InterPro"/>
</dbReference>
<dbReference type="InterPro" id="IPR016181">
    <property type="entry name" value="Acyl_CoA_acyltransferase"/>
</dbReference>
<dbReference type="SUPFAM" id="SSF55729">
    <property type="entry name" value="Acyl-CoA N-acyltransferases (Nat)"/>
    <property type="match status" value="1"/>
</dbReference>
<sequence length="353" mass="40953">MKQRSSYTPENLAKLPFLEEVDCELITLLQALLQGETNWSDVLFQVEEAEELSVVHPCILSIVLENINQEVTLIEREVQLRLLAVLLQKMGKHWNNYRSVAIPNTAVWIAQLIENPTEEILTEEQTKQVWFHLLQLFLDAQQDLNQMATYNLIQAGIKQEVCMIVAMLAPQERKIFATDEQWETSRLRYRKIQEEDKILLQNHFTPAVGKYLSIDALNHPVLVQAYIQQSQVEMQQGTCLVLMAFERETEVFIGCLTLNDINQETAEIGLWVREDQQGKGYGKELLNQAISIIEESIPTNEIIYTVEKENHKSIALCENMGFQFDKELILEPTPLKNKYREMLRYSKTVKEKQ</sequence>
<evidence type="ECO:0000313" key="2">
    <source>
        <dbReference type="EMBL" id="STZ27276.1"/>
    </source>
</evidence>
<protein>
    <submittedName>
        <fullName evidence="2">Pseudaminic acid biosynthesis N-acetyl transferase</fullName>
    </submittedName>
</protein>
<dbReference type="CDD" id="cd04301">
    <property type="entry name" value="NAT_SF"/>
    <property type="match status" value="1"/>
</dbReference>
<evidence type="ECO:0000259" key="1">
    <source>
        <dbReference type="PROSITE" id="PS51186"/>
    </source>
</evidence>
<evidence type="ECO:0000313" key="3">
    <source>
        <dbReference type="Proteomes" id="UP000255024"/>
    </source>
</evidence>
<dbReference type="AlphaFoldDB" id="A0A378RJP5"/>
<reference evidence="2 3" key="1">
    <citation type="submission" date="2018-06" db="EMBL/GenBank/DDBJ databases">
        <authorList>
            <consortium name="Pathogen Informatics"/>
            <person name="Doyle S."/>
        </authorList>
    </citation>
    <scope>NUCLEOTIDE SEQUENCE [LARGE SCALE GENOMIC DNA]</scope>
    <source>
        <strain evidence="2 3">NCTC11179</strain>
    </source>
</reference>
<dbReference type="PANTHER" id="PTHR43792:SF10">
    <property type="entry name" value="N-ACETYLTRANSFERASE DOMAIN-CONTAINING PROTEIN"/>
    <property type="match status" value="1"/>
</dbReference>
<keyword evidence="2" id="KW-0808">Transferase</keyword>
<gene>
    <name evidence="2" type="ORF">NCTC11179_00811</name>
</gene>
<dbReference type="Gene3D" id="3.40.630.30">
    <property type="match status" value="1"/>
</dbReference>
<organism evidence="2 3">
    <name type="scientific">Myroides odoratus</name>
    <name type="common">Flavobacterium odoratum</name>
    <dbReference type="NCBI Taxonomy" id="256"/>
    <lineage>
        <taxon>Bacteria</taxon>
        <taxon>Pseudomonadati</taxon>
        <taxon>Bacteroidota</taxon>
        <taxon>Flavobacteriia</taxon>
        <taxon>Flavobacteriales</taxon>
        <taxon>Flavobacteriaceae</taxon>
        <taxon>Myroides</taxon>
    </lineage>
</organism>